<dbReference type="PANTHER" id="PTHR37292:SF2">
    <property type="entry name" value="DUF262 DOMAIN-CONTAINING PROTEIN"/>
    <property type="match status" value="1"/>
</dbReference>
<dbReference type="RefSeq" id="WP_048043194.1">
    <property type="nucleotide sequence ID" value="NZ_CP009511.1"/>
</dbReference>
<dbReference type="AlphaFoldDB" id="A0A0E3RBN6"/>
<reference evidence="2 3" key="1">
    <citation type="submission" date="2014-07" db="EMBL/GenBank/DDBJ databases">
        <title>Methanogenic archaea and the global carbon cycle.</title>
        <authorList>
            <person name="Henriksen J.R."/>
            <person name="Luke J."/>
            <person name="Reinhart S."/>
            <person name="Benedict M.N."/>
            <person name="Youngblut N.D."/>
            <person name="Metcalf M.E."/>
            <person name="Whitaker R.J."/>
            <person name="Metcalf W.W."/>
        </authorList>
    </citation>
    <scope>NUCLEOTIDE SEQUENCE [LARGE SCALE GENOMIC DNA]</scope>
    <source>
        <strain evidence="2 3">SarPi</strain>
    </source>
</reference>
<dbReference type="GeneID" id="24864584"/>
<dbReference type="PANTHER" id="PTHR37292">
    <property type="entry name" value="VNG6097C"/>
    <property type="match status" value="1"/>
</dbReference>
<protein>
    <recommendedName>
        <fullName evidence="1">GmrSD restriction endonucleases N-terminal domain-containing protein</fullName>
    </recommendedName>
</protein>
<feature type="domain" description="GmrSD restriction endonucleases N-terminal" evidence="1">
    <location>
        <begin position="17"/>
        <end position="217"/>
    </location>
</feature>
<dbReference type="PATRIC" id="fig|1434115.4.peg.1771"/>
<dbReference type="HOGENOM" id="CLU_021082_1_0_2"/>
<dbReference type="Proteomes" id="UP000033116">
    <property type="component" value="Chromosome"/>
</dbReference>
<name>A0A0E3RBN6_METMZ</name>
<dbReference type="EMBL" id="CP009511">
    <property type="protein sequence ID" value="AKB61382.1"/>
    <property type="molecule type" value="Genomic_DNA"/>
</dbReference>
<dbReference type="InterPro" id="IPR004919">
    <property type="entry name" value="GmrSD_N"/>
</dbReference>
<gene>
    <name evidence="2" type="ORF">MSMAP_1397</name>
</gene>
<evidence type="ECO:0000259" key="1">
    <source>
        <dbReference type="Pfam" id="PF03235"/>
    </source>
</evidence>
<evidence type="ECO:0000313" key="3">
    <source>
        <dbReference type="Proteomes" id="UP000033116"/>
    </source>
</evidence>
<proteinExistence type="predicted"/>
<dbReference type="Pfam" id="PF03235">
    <property type="entry name" value="GmrSD_N"/>
    <property type="match status" value="1"/>
</dbReference>
<organism evidence="2 3">
    <name type="scientific">Methanosarcina mazei SarPi</name>
    <dbReference type="NCBI Taxonomy" id="1434115"/>
    <lineage>
        <taxon>Archaea</taxon>
        <taxon>Methanobacteriati</taxon>
        <taxon>Methanobacteriota</taxon>
        <taxon>Stenosarchaea group</taxon>
        <taxon>Methanomicrobia</taxon>
        <taxon>Methanosarcinales</taxon>
        <taxon>Methanosarcinaceae</taxon>
        <taxon>Methanosarcina</taxon>
    </lineage>
</organism>
<sequence>MKTQKYAVNQQLIESILTWVKSGEIAIPEIQRPFVWDSTKVRDLMDSLYQGYPIGYLIAWRNPNVKLKDGSFSEGKKILIDGQQRVMALRAAILGEYVINKDYAREKIKISFQPLEEKFEVFNSAIQKDNAWIPDISPIITGMERTRRIIDSYCEKNPNADEYQVEDALENLKMITHKQLGLIELDSDLDIETVTEIFVRINSKGVVLSQADFAMSKIAANEIYNGSTIRKAIDYFCHLAVAPQFYSQIADIDSEFASTEYFRKMSWLKSENDNLYDPDYTDLLRVVFTSGFHRGKLSDLVSLLSGRNFETRTYEEEIARDSFKKLEEGIYEFINENNFKRFLMIIKSAGFISSSLVRSQNTLNFAYILYLALRTKNYNPAQIESYVRRWFVLSILTGRYSGSPESWFDHDIKNISKMDFGEHLNSVESAELSNTFFDVALVRSLETSFSTSPYFNVYLAAQVKLNDKGFLSRDITVKDLISHRGDIHHIFPKDYLKKYGLQKGQYNQVANYAYTQSEINIKIGNKAPEIYLNELKEQCNCQSLKYGGITDIDTLKENLRQNCIPESVFSMNTENYDEFLEQRRVLMARKIKEYYLSL</sequence>
<accession>A0A0E3RBN6</accession>
<evidence type="ECO:0000313" key="2">
    <source>
        <dbReference type="EMBL" id="AKB61382.1"/>
    </source>
</evidence>